<dbReference type="EMBL" id="JARBDR010000246">
    <property type="protein sequence ID" value="KAJ8317136.1"/>
    <property type="molecule type" value="Genomic_DNA"/>
</dbReference>
<organism evidence="5 6">
    <name type="scientific">Tegillarca granosa</name>
    <name type="common">Malaysian cockle</name>
    <name type="synonym">Anadara granosa</name>
    <dbReference type="NCBI Taxonomy" id="220873"/>
    <lineage>
        <taxon>Eukaryota</taxon>
        <taxon>Metazoa</taxon>
        <taxon>Spiralia</taxon>
        <taxon>Lophotrochozoa</taxon>
        <taxon>Mollusca</taxon>
        <taxon>Bivalvia</taxon>
        <taxon>Autobranchia</taxon>
        <taxon>Pteriomorphia</taxon>
        <taxon>Arcoida</taxon>
        <taxon>Arcoidea</taxon>
        <taxon>Arcidae</taxon>
        <taxon>Tegillarca</taxon>
    </lineage>
</organism>
<comment type="caution">
    <text evidence="5">The sequence shown here is derived from an EMBL/GenBank/DDBJ whole genome shotgun (WGS) entry which is preliminary data.</text>
</comment>
<dbReference type="InterPro" id="IPR007588">
    <property type="entry name" value="Znf_FLYWCH"/>
</dbReference>
<name>A0ABQ9FIM7_TEGGR</name>
<feature type="domain" description="FLYWCH-type" evidence="4">
    <location>
        <begin position="14"/>
        <end position="70"/>
    </location>
</feature>
<protein>
    <recommendedName>
        <fullName evidence="4">FLYWCH-type domain-containing protein</fullName>
    </recommendedName>
</protein>
<evidence type="ECO:0000259" key="4">
    <source>
        <dbReference type="Pfam" id="PF04500"/>
    </source>
</evidence>
<dbReference type="Gene3D" id="2.20.25.240">
    <property type="match status" value="1"/>
</dbReference>
<evidence type="ECO:0000256" key="2">
    <source>
        <dbReference type="ARBA" id="ARBA00022771"/>
    </source>
</evidence>
<evidence type="ECO:0000313" key="5">
    <source>
        <dbReference type="EMBL" id="KAJ8317136.1"/>
    </source>
</evidence>
<reference evidence="5 6" key="1">
    <citation type="submission" date="2022-12" db="EMBL/GenBank/DDBJ databases">
        <title>Chromosome-level genome of Tegillarca granosa.</title>
        <authorList>
            <person name="Kim J."/>
        </authorList>
    </citation>
    <scope>NUCLEOTIDE SEQUENCE [LARGE SCALE GENOMIC DNA]</scope>
    <source>
        <strain evidence="5">Teg-2019</strain>
        <tissue evidence="5">Adductor muscle</tissue>
    </source>
</reference>
<keyword evidence="1" id="KW-0479">Metal-binding</keyword>
<keyword evidence="2" id="KW-0863">Zinc-finger</keyword>
<accession>A0ABQ9FIM7</accession>
<keyword evidence="6" id="KW-1185">Reference proteome</keyword>
<evidence type="ECO:0000256" key="1">
    <source>
        <dbReference type="ARBA" id="ARBA00022723"/>
    </source>
</evidence>
<dbReference type="Pfam" id="PF04500">
    <property type="entry name" value="FLYWCH"/>
    <property type="match status" value="1"/>
</dbReference>
<gene>
    <name evidence="5" type="ORF">KUTeg_005040</name>
</gene>
<sequence length="125" mass="14815">MKFTIENAQLDVIFTTNRLGNQSLIHNGYNFHIKTRRGDRIYWQCSTRDRRATINILNSIPTKIAGNHNHQPDSYTPNYETEPETNLHQYTSSMWKIKLRNREWNDDTQQLVQQIPTFLSCKGQF</sequence>
<proteinExistence type="predicted"/>
<keyword evidence="3" id="KW-0862">Zinc</keyword>
<evidence type="ECO:0000256" key="3">
    <source>
        <dbReference type="ARBA" id="ARBA00022833"/>
    </source>
</evidence>
<dbReference type="Proteomes" id="UP001217089">
    <property type="component" value="Unassembled WGS sequence"/>
</dbReference>
<evidence type="ECO:0000313" key="6">
    <source>
        <dbReference type="Proteomes" id="UP001217089"/>
    </source>
</evidence>